<dbReference type="Proteomes" id="UP000426246">
    <property type="component" value="Chromosome"/>
</dbReference>
<evidence type="ECO:0000313" key="2">
    <source>
        <dbReference type="Proteomes" id="UP000426246"/>
    </source>
</evidence>
<gene>
    <name evidence="1" type="ORF">EHS13_31885</name>
</gene>
<accession>A0A6B8RUT6</accession>
<protein>
    <submittedName>
        <fullName evidence="1">CRISPR-associated DxTHG motif protein</fullName>
    </submittedName>
</protein>
<dbReference type="KEGG" id="ppsc:EHS13_31885"/>
<dbReference type="AlphaFoldDB" id="A0A6B8RUT6"/>
<sequence>MGSHSFRYMPILCPKDSKRLSDFRYRLRSG</sequence>
<evidence type="ECO:0000313" key="1">
    <source>
        <dbReference type="EMBL" id="QGR00341.1"/>
    </source>
</evidence>
<dbReference type="EMBL" id="CP034235">
    <property type="protein sequence ID" value="QGR00341.1"/>
    <property type="molecule type" value="Genomic_DNA"/>
</dbReference>
<organism evidence="1 2">
    <name type="scientific">Paenibacillus psychroresistens</name>
    <dbReference type="NCBI Taxonomy" id="1778678"/>
    <lineage>
        <taxon>Bacteria</taxon>
        <taxon>Bacillati</taxon>
        <taxon>Bacillota</taxon>
        <taxon>Bacilli</taxon>
        <taxon>Bacillales</taxon>
        <taxon>Paenibacillaceae</taxon>
        <taxon>Paenibacillus</taxon>
    </lineage>
</organism>
<name>A0A6B8RUT6_9BACL</name>
<reference evidence="2" key="1">
    <citation type="submission" date="2018-11" db="EMBL/GenBank/DDBJ databases">
        <title>Complete genome sequence of Paenibacillus sp. ML311-T8.</title>
        <authorList>
            <person name="Nam Y.-D."/>
            <person name="Kang J."/>
            <person name="Chung W.-H."/>
            <person name="Park Y.S."/>
        </authorList>
    </citation>
    <scope>NUCLEOTIDE SEQUENCE [LARGE SCALE GENOMIC DNA]</scope>
    <source>
        <strain evidence="2">ML311-T8</strain>
    </source>
</reference>
<keyword evidence="2" id="KW-1185">Reference proteome</keyword>
<proteinExistence type="predicted"/>